<comment type="cofactor">
    <cofactor evidence="1">
        <name>pyridoxal 5'-phosphate</name>
        <dbReference type="ChEBI" id="CHEBI:597326"/>
    </cofactor>
</comment>
<dbReference type="RefSeq" id="WP_202998386.1">
    <property type="nucleotide sequence ID" value="NZ_JAENHO010000020.1"/>
</dbReference>
<dbReference type="InterPro" id="IPR022644">
    <property type="entry name" value="De-COase2_N"/>
</dbReference>
<evidence type="ECO:0000313" key="11">
    <source>
        <dbReference type="Proteomes" id="UP000598996"/>
    </source>
</evidence>
<dbReference type="SUPFAM" id="SSF51419">
    <property type="entry name" value="PLP-binding barrel"/>
    <property type="match status" value="1"/>
</dbReference>
<evidence type="ECO:0000256" key="4">
    <source>
        <dbReference type="ARBA" id="ARBA00022898"/>
    </source>
</evidence>
<keyword evidence="4" id="KW-0663">Pyridoxal phosphate</keyword>
<dbReference type="InterPro" id="IPR009006">
    <property type="entry name" value="Ala_racemase/Decarboxylase_C"/>
</dbReference>
<dbReference type="Gene3D" id="3.40.630.30">
    <property type="match status" value="1"/>
</dbReference>
<evidence type="ECO:0000259" key="9">
    <source>
        <dbReference type="PROSITE" id="PS51186"/>
    </source>
</evidence>
<comment type="catalytic activity">
    <reaction evidence="8">
        <text>L-ornithine + H(+) = putrescine + CO2</text>
        <dbReference type="Rhea" id="RHEA:22964"/>
        <dbReference type="ChEBI" id="CHEBI:15378"/>
        <dbReference type="ChEBI" id="CHEBI:16526"/>
        <dbReference type="ChEBI" id="CHEBI:46911"/>
        <dbReference type="ChEBI" id="CHEBI:326268"/>
        <dbReference type="EC" id="4.1.1.17"/>
    </reaction>
</comment>
<gene>
    <name evidence="10" type="ORF">JKJ07_45885</name>
</gene>
<evidence type="ECO:0000256" key="2">
    <source>
        <dbReference type="ARBA" id="ARBA00008872"/>
    </source>
</evidence>
<dbReference type="PRINTS" id="PR01182">
    <property type="entry name" value="ORNDCRBXLASE"/>
</dbReference>
<evidence type="ECO:0000256" key="5">
    <source>
        <dbReference type="ARBA" id="ARBA00023239"/>
    </source>
</evidence>
<proteinExistence type="inferred from homology"/>
<dbReference type="InterPro" id="IPR000182">
    <property type="entry name" value="GNAT_dom"/>
</dbReference>
<evidence type="ECO:0000313" key="10">
    <source>
        <dbReference type="EMBL" id="MBL7261633.1"/>
    </source>
</evidence>
<accession>A0ABS1W502</accession>
<protein>
    <recommendedName>
        <fullName evidence="7">ornithine decarboxylase</fullName>
        <ecNumber evidence="7">4.1.1.17</ecNumber>
    </recommendedName>
</protein>
<keyword evidence="3" id="KW-0210">Decarboxylase</keyword>
<dbReference type="Pfam" id="PF02784">
    <property type="entry name" value="Orn_Arg_deC_N"/>
    <property type="match status" value="1"/>
</dbReference>
<dbReference type="PANTHER" id="PTHR11482:SF6">
    <property type="entry name" value="ORNITHINE DECARBOXYLASE 1-RELATED"/>
    <property type="match status" value="1"/>
</dbReference>
<dbReference type="Gene3D" id="3.20.20.10">
    <property type="entry name" value="Alanine racemase"/>
    <property type="match status" value="1"/>
</dbReference>
<dbReference type="InterPro" id="IPR002433">
    <property type="entry name" value="Orn_de-COase"/>
</dbReference>
<comment type="pathway">
    <text evidence="6">Amine and polyamine biosynthesis; putrescine biosynthesis via L-ornithine pathway; putrescine from L-ornithine: step 1/1.</text>
</comment>
<dbReference type="Proteomes" id="UP000598996">
    <property type="component" value="Unassembled WGS sequence"/>
</dbReference>
<sequence>MIPEHVRAALAEAGDDRIVYDLTGIENQLDTLRAELPGVHVRFAMKACPVDEVLACLADRGAGFDAAGPGEIRSALRTGVAPTAVHYGNTVKSDADIAAAYRLGITTFATDCVEDVRAIAAEAPGARVFCRVPTDGAGALWGLTGKFGSEDPVAVLAEARRLGLTPAGLSLHVGSQQLTVRAWAVAFDLLAALLPRLAEQGIALDHVNLGGGLPAAGYLAPDGTPLHPPTAAVFAAIREGMRRLAGYGLDYVVEPGRYLVADHGTVRARVTRLTVRKSPWLYLSCGRFNGLYEGDKVRYRLEFPGHEGGPLMPATVAGPSCDSDDTLGGGPVPVPAGLTSGDPVWIHAAGAYATSYTTMGFNGFDPLACHAVRAERFRPIAEADWDAVAELEAAAYSSHGLSEGPAALRSRAANSTSFVLDTGERVGGYLIALPYPRFRFPDLSRPERSVFGSTNLHLHDVVVDEKLRGRGWGRRMLRRLKAIAEAQAYERISLVAVDGLAPYWASHGFAPHPGLTPPDGYGPGAVYMSRSL</sequence>
<keyword evidence="11" id="KW-1185">Reference proteome</keyword>
<dbReference type="InterPro" id="IPR000183">
    <property type="entry name" value="Orn/DAP/Arg_de-COase"/>
</dbReference>
<name>A0ABS1W502_9ACTN</name>
<dbReference type="EMBL" id="JAENHO010000020">
    <property type="protein sequence ID" value="MBL7261633.1"/>
    <property type="molecule type" value="Genomic_DNA"/>
</dbReference>
<dbReference type="PROSITE" id="PS00878">
    <property type="entry name" value="ODR_DC_2_1"/>
    <property type="match status" value="1"/>
</dbReference>
<dbReference type="Pfam" id="PF00583">
    <property type="entry name" value="Acetyltransf_1"/>
    <property type="match status" value="1"/>
</dbReference>
<dbReference type="SUPFAM" id="SSF50621">
    <property type="entry name" value="Alanine racemase C-terminal domain-like"/>
    <property type="match status" value="1"/>
</dbReference>
<dbReference type="InterPro" id="IPR016181">
    <property type="entry name" value="Acyl_CoA_acyltransferase"/>
</dbReference>
<dbReference type="InterPro" id="IPR022653">
    <property type="entry name" value="De-COase2_pyr-phos_BS"/>
</dbReference>
<evidence type="ECO:0000256" key="8">
    <source>
        <dbReference type="ARBA" id="ARBA00049127"/>
    </source>
</evidence>
<evidence type="ECO:0000256" key="6">
    <source>
        <dbReference type="ARBA" id="ARBA00034115"/>
    </source>
</evidence>
<dbReference type="InterPro" id="IPR029066">
    <property type="entry name" value="PLP-binding_barrel"/>
</dbReference>
<organism evidence="10 11">
    <name type="scientific">Paractinoplanes lichenicola</name>
    <dbReference type="NCBI Taxonomy" id="2802976"/>
    <lineage>
        <taxon>Bacteria</taxon>
        <taxon>Bacillati</taxon>
        <taxon>Actinomycetota</taxon>
        <taxon>Actinomycetes</taxon>
        <taxon>Micromonosporales</taxon>
        <taxon>Micromonosporaceae</taxon>
        <taxon>Paractinoplanes</taxon>
    </lineage>
</organism>
<evidence type="ECO:0000256" key="7">
    <source>
        <dbReference type="ARBA" id="ARBA00034138"/>
    </source>
</evidence>
<dbReference type="PANTHER" id="PTHR11482">
    <property type="entry name" value="ARGININE/DIAMINOPIMELATE/ORNITHINE DECARBOXYLASE"/>
    <property type="match status" value="1"/>
</dbReference>
<comment type="similarity">
    <text evidence="2">Belongs to the Orn/Lys/Arg decarboxylase class-II family.</text>
</comment>
<dbReference type="PRINTS" id="PR01179">
    <property type="entry name" value="ODADCRBXLASE"/>
</dbReference>
<feature type="domain" description="N-acetyltransferase" evidence="9">
    <location>
        <begin position="375"/>
        <end position="532"/>
    </location>
</feature>
<keyword evidence="5" id="KW-0456">Lyase</keyword>
<evidence type="ECO:0000256" key="3">
    <source>
        <dbReference type="ARBA" id="ARBA00022793"/>
    </source>
</evidence>
<dbReference type="EC" id="4.1.1.17" evidence="7"/>
<evidence type="ECO:0000256" key="1">
    <source>
        <dbReference type="ARBA" id="ARBA00001933"/>
    </source>
</evidence>
<dbReference type="Gene3D" id="2.40.37.10">
    <property type="entry name" value="Lyase, Ornithine Decarboxylase, Chain A, domain 1"/>
    <property type="match status" value="1"/>
</dbReference>
<dbReference type="CDD" id="cd04301">
    <property type="entry name" value="NAT_SF"/>
    <property type="match status" value="1"/>
</dbReference>
<dbReference type="SUPFAM" id="SSF55729">
    <property type="entry name" value="Acyl-CoA N-acyltransferases (Nat)"/>
    <property type="match status" value="1"/>
</dbReference>
<comment type="caution">
    <text evidence="10">The sequence shown here is derived from an EMBL/GenBank/DDBJ whole genome shotgun (WGS) entry which is preliminary data.</text>
</comment>
<dbReference type="PROSITE" id="PS51186">
    <property type="entry name" value="GNAT"/>
    <property type="match status" value="1"/>
</dbReference>
<reference evidence="10 11" key="1">
    <citation type="submission" date="2021-01" db="EMBL/GenBank/DDBJ databases">
        <title>Actinoplanes sp. nov. LDG1-01 isolated from lichen.</title>
        <authorList>
            <person name="Saeng-In P."/>
            <person name="Phongsopitanun W."/>
            <person name="Kanchanasin P."/>
            <person name="Yuki M."/>
            <person name="Kudo T."/>
            <person name="Ohkuma M."/>
            <person name="Tanasupawat S."/>
        </authorList>
    </citation>
    <scope>NUCLEOTIDE SEQUENCE [LARGE SCALE GENOMIC DNA]</scope>
    <source>
        <strain evidence="10 11">LDG1-01</strain>
    </source>
</reference>